<dbReference type="Pfam" id="PF07717">
    <property type="entry name" value="OB_NTP_bind"/>
    <property type="match status" value="1"/>
</dbReference>
<dbReference type="Gene3D" id="1.20.120.1080">
    <property type="match status" value="1"/>
</dbReference>
<dbReference type="InterPro" id="IPR027417">
    <property type="entry name" value="P-loop_NTPase"/>
</dbReference>
<keyword evidence="5" id="KW-0067">ATP-binding</keyword>
<dbReference type="Pfam" id="PF21010">
    <property type="entry name" value="HA2_C"/>
    <property type="match status" value="1"/>
</dbReference>
<feature type="region of interest" description="Disordered" evidence="8">
    <location>
        <begin position="136"/>
        <end position="155"/>
    </location>
</feature>
<dbReference type="SUPFAM" id="SSF52540">
    <property type="entry name" value="P-loop containing nucleoside triphosphate hydrolases"/>
    <property type="match status" value="1"/>
</dbReference>
<dbReference type="RefSeq" id="XP_066830464.1">
    <property type="nucleotide sequence ID" value="XM_066973646.1"/>
</dbReference>
<dbReference type="PROSITE" id="PS51192">
    <property type="entry name" value="HELICASE_ATP_BIND_1"/>
    <property type="match status" value="1"/>
</dbReference>
<evidence type="ECO:0000256" key="3">
    <source>
        <dbReference type="ARBA" id="ARBA00022741"/>
    </source>
</evidence>
<dbReference type="InterPro" id="IPR011709">
    <property type="entry name" value="DEAD-box_helicase_OB_fold"/>
</dbReference>
<evidence type="ECO:0000313" key="11">
    <source>
        <dbReference type="EMBL" id="CAK9439373.1"/>
    </source>
</evidence>
<evidence type="ECO:0000256" key="6">
    <source>
        <dbReference type="ARBA" id="ARBA00023187"/>
    </source>
</evidence>
<dbReference type="InterPro" id="IPR002464">
    <property type="entry name" value="DNA/RNA_helicase_DEAH_CS"/>
</dbReference>
<dbReference type="Pfam" id="PF04408">
    <property type="entry name" value="WHD_HA2"/>
    <property type="match status" value="1"/>
</dbReference>
<evidence type="ECO:0000256" key="2">
    <source>
        <dbReference type="ARBA" id="ARBA00022664"/>
    </source>
</evidence>
<organism evidence="11 12">
    <name type="scientific">Lodderomyces beijingensis</name>
    <dbReference type="NCBI Taxonomy" id="1775926"/>
    <lineage>
        <taxon>Eukaryota</taxon>
        <taxon>Fungi</taxon>
        <taxon>Dikarya</taxon>
        <taxon>Ascomycota</taxon>
        <taxon>Saccharomycotina</taxon>
        <taxon>Pichiomycetes</taxon>
        <taxon>Debaryomycetaceae</taxon>
        <taxon>Candida/Lodderomyces clade</taxon>
        <taxon>Lodderomyces</taxon>
    </lineage>
</organism>
<accession>A0ABP0ZSQ3</accession>
<evidence type="ECO:0000256" key="7">
    <source>
        <dbReference type="ARBA" id="ARBA00047984"/>
    </source>
</evidence>
<feature type="domain" description="Helicase ATP-binding" evidence="9">
    <location>
        <begin position="261"/>
        <end position="426"/>
    </location>
</feature>
<dbReference type="Proteomes" id="UP001497383">
    <property type="component" value="Chromosome 4"/>
</dbReference>
<dbReference type="SMART" id="SM00490">
    <property type="entry name" value="HELICc"/>
    <property type="match status" value="1"/>
</dbReference>
<keyword evidence="3" id="KW-0547">Nucleotide-binding</keyword>
<proteinExistence type="predicted"/>
<keyword evidence="2" id="KW-0507">mRNA processing</keyword>
<dbReference type="SMART" id="SM00382">
    <property type="entry name" value="AAA"/>
    <property type="match status" value="1"/>
</dbReference>
<dbReference type="EMBL" id="OZ022408">
    <property type="protein sequence ID" value="CAK9439373.1"/>
    <property type="molecule type" value="Genomic_DNA"/>
</dbReference>
<dbReference type="InterPro" id="IPR011545">
    <property type="entry name" value="DEAD/DEAH_box_helicase_dom"/>
</dbReference>
<keyword evidence="6" id="KW-0508">mRNA splicing</keyword>
<evidence type="ECO:0000256" key="8">
    <source>
        <dbReference type="SAM" id="MobiDB-lite"/>
    </source>
</evidence>
<dbReference type="SMART" id="SM00487">
    <property type="entry name" value="DEXDc"/>
    <property type="match status" value="1"/>
</dbReference>
<sequence length="893" mass="102113">MNEGNGQKGEGFSRKRARIDYEETEEEQQQQQEQGQQQQWQSSTAVEVSDNVRSPRVSSAPPPANGNTVSQDLAEKQRPRREERPHYSNSQSHKQHHYSHQSRLEHQIEELESQHYLSPSDQVKLENLQDKLESITSRTQSSQFHLPNSSSHSRSDLYYGKAQAQVQVQAQAQATRTVNWEAEQFRRAQQLNLKTDDKIHVNDDREYEYVFDESQYVNYEEDEILSGDEASNQQDPQIAEKGEIEDVQQSLPVYKYKDELLKIVSQNQVLIVVGETGSGKTTQLPQYLYHAGYSHNDTKIIGCTQPRRVAATSVAQRVAQEMQVNLGDKVGYTVRFDDKSSARTKVKYLTDGMLLREFLKDPQLDSYGAIMIDEAHERTLSTEILLSLLKDLTETRKDLKIIIASATINATKFSQFFNNSPILNIPGRRFPVKIHYTKQPEANYLQAIITTIFQIHLTQPLPGDILVFLTGQEEIENLETQVHEAVVKLGDQLKAHGKLLVCSIYANLPHEQQQRIFEPTPPMARKLVLATNIAETSITIPGVAYVIDPGYVKQTEFNPSTGMESLLVVPCSRANCDQRAGRAGRIGPGKCFRIFTKHSFDHELEVNQKPEIMRINLNSVVLLLLSLGINDLIRFPFLDPPNKQSLIKSLNLLRSLDALNSRGALTSTGAKMSEFPLDPTYSKCILESEKYQITREICIIIAMLTESANLYYSPKKLGRELVLKRREEFASKQGDHFTLLNIYRQWSNVGGYSSQWCQDYFTQYKTLKRARNIYEQLIKICTKIGMKLNPERDHIAEDDASNDLLVQKCLMSGFFNNVVKLSPMGDCYQNIDPKKNKTPCFIHPSSILFKKRNPKPRFLMYYELILTSKEYMRNCLILDDRVVADIVDKKSQR</sequence>
<evidence type="ECO:0000256" key="5">
    <source>
        <dbReference type="ARBA" id="ARBA00022840"/>
    </source>
</evidence>
<comment type="catalytic activity">
    <reaction evidence="7">
        <text>ATP + H2O = ADP + phosphate + H(+)</text>
        <dbReference type="Rhea" id="RHEA:13065"/>
        <dbReference type="ChEBI" id="CHEBI:15377"/>
        <dbReference type="ChEBI" id="CHEBI:15378"/>
        <dbReference type="ChEBI" id="CHEBI:30616"/>
        <dbReference type="ChEBI" id="CHEBI:43474"/>
        <dbReference type="ChEBI" id="CHEBI:456216"/>
        <dbReference type="EC" id="3.6.4.13"/>
    </reaction>
</comment>
<dbReference type="PANTHER" id="PTHR18934:SF83">
    <property type="entry name" value="PRE-MRNA-SPLICING FACTOR ATP-DEPENDENT RNA HELICASE DHX16"/>
    <property type="match status" value="1"/>
</dbReference>
<reference evidence="11 12" key="1">
    <citation type="submission" date="2024-03" db="EMBL/GenBank/DDBJ databases">
        <authorList>
            <person name="Brejova B."/>
        </authorList>
    </citation>
    <scope>NUCLEOTIDE SEQUENCE [LARGE SCALE GENOMIC DNA]</scope>
    <source>
        <strain evidence="11 12">CBS 14171</strain>
    </source>
</reference>
<name>A0ABP0ZSQ3_9ASCO</name>
<dbReference type="Gene3D" id="3.40.50.300">
    <property type="entry name" value="P-loop containing nucleotide triphosphate hydrolases"/>
    <property type="match status" value="2"/>
</dbReference>
<dbReference type="InterPro" id="IPR007502">
    <property type="entry name" value="Helicase-assoc_dom"/>
</dbReference>
<dbReference type="PROSITE" id="PS51194">
    <property type="entry name" value="HELICASE_CTER"/>
    <property type="match status" value="1"/>
</dbReference>
<evidence type="ECO:0000313" key="12">
    <source>
        <dbReference type="Proteomes" id="UP001497383"/>
    </source>
</evidence>
<feature type="compositionally biased region" description="Low complexity" evidence="8">
    <location>
        <begin position="29"/>
        <end position="41"/>
    </location>
</feature>
<feature type="compositionally biased region" description="Basic and acidic residues" evidence="8">
    <location>
        <begin position="73"/>
        <end position="86"/>
    </location>
</feature>
<dbReference type="Pfam" id="PF00270">
    <property type="entry name" value="DEAD"/>
    <property type="match status" value="1"/>
</dbReference>
<dbReference type="SMART" id="SM00847">
    <property type="entry name" value="HA2"/>
    <property type="match status" value="1"/>
</dbReference>
<dbReference type="EC" id="3.6.4.13" evidence="1"/>
<protein>
    <recommendedName>
        <fullName evidence="1">RNA helicase</fullName>
        <ecNumber evidence="1">3.6.4.13</ecNumber>
    </recommendedName>
</protein>
<keyword evidence="12" id="KW-1185">Reference proteome</keyword>
<dbReference type="PANTHER" id="PTHR18934">
    <property type="entry name" value="ATP-DEPENDENT RNA HELICASE"/>
    <property type="match status" value="1"/>
</dbReference>
<evidence type="ECO:0000259" key="9">
    <source>
        <dbReference type="PROSITE" id="PS51192"/>
    </source>
</evidence>
<feature type="region of interest" description="Disordered" evidence="8">
    <location>
        <begin position="1"/>
        <end position="104"/>
    </location>
</feature>
<dbReference type="GeneID" id="92208722"/>
<evidence type="ECO:0000256" key="4">
    <source>
        <dbReference type="ARBA" id="ARBA00022801"/>
    </source>
</evidence>
<dbReference type="InterPro" id="IPR014001">
    <property type="entry name" value="Helicase_ATP-bd"/>
</dbReference>
<dbReference type="PROSITE" id="PS00690">
    <property type="entry name" value="DEAH_ATP_HELICASE"/>
    <property type="match status" value="1"/>
</dbReference>
<dbReference type="InterPro" id="IPR048333">
    <property type="entry name" value="HA2_WH"/>
</dbReference>
<dbReference type="Pfam" id="PF00271">
    <property type="entry name" value="Helicase_C"/>
    <property type="match status" value="1"/>
</dbReference>
<feature type="compositionally biased region" description="Polar residues" evidence="8">
    <location>
        <begin position="136"/>
        <end position="152"/>
    </location>
</feature>
<keyword evidence="4" id="KW-0378">Hydrolase</keyword>
<feature type="domain" description="Helicase C-terminal" evidence="10">
    <location>
        <begin position="451"/>
        <end position="628"/>
    </location>
</feature>
<evidence type="ECO:0000256" key="1">
    <source>
        <dbReference type="ARBA" id="ARBA00012552"/>
    </source>
</evidence>
<dbReference type="CDD" id="cd18791">
    <property type="entry name" value="SF2_C_RHA"/>
    <property type="match status" value="1"/>
</dbReference>
<dbReference type="InterPro" id="IPR001650">
    <property type="entry name" value="Helicase_C-like"/>
</dbReference>
<dbReference type="InterPro" id="IPR003593">
    <property type="entry name" value="AAA+_ATPase"/>
</dbReference>
<gene>
    <name evidence="11" type="ORF">LODBEIA_P35260</name>
</gene>
<evidence type="ECO:0000259" key="10">
    <source>
        <dbReference type="PROSITE" id="PS51194"/>
    </source>
</evidence>